<keyword evidence="4 6" id="KW-1133">Transmembrane helix</keyword>
<dbReference type="GO" id="GO:0005886">
    <property type="term" value="C:plasma membrane"/>
    <property type="evidence" value="ECO:0007669"/>
    <property type="project" value="UniProtKB-SubCell"/>
</dbReference>
<feature type="transmembrane region" description="Helical" evidence="6">
    <location>
        <begin position="223"/>
        <end position="244"/>
    </location>
</feature>
<dbReference type="PANTHER" id="PTHR34820">
    <property type="entry name" value="INNER MEMBRANE PROTEIN YEBZ"/>
    <property type="match status" value="1"/>
</dbReference>
<evidence type="ECO:0000256" key="6">
    <source>
        <dbReference type="RuleBase" id="RU369037"/>
    </source>
</evidence>
<dbReference type="AlphaFoldDB" id="A0A3N5ZEJ3"/>
<feature type="transmembrane region" description="Helical" evidence="6">
    <location>
        <begin position="151"/>
        <end position="170"/>
    </location>
</feature>
<evidence type="ECO:0000313" key="9">
    <source>
        <dbReference type="Proteomes" id="UP000275281"/>
    </source>
</evidence>
<comment type="caution">
    <text evidence="8">The sequence shown here is derived from an EMBL/GenBank/DDBJ whole genome shotgun (WGS) entry which is preliminary data.</text>
</comment>
<dbReference type="EMBL" id="RPOK01000001">
    <property type="protein sequence ID" value="RPJ68838.1"/>
    <property type="molecule type" value="Genomic_DNA"/>
</dbReference>
<comment type="subcellular location">
    <subcellularLocation>
        <location evidence="6">Cell inner membrane</location>
        <topology evidence="6">Multi-pass membrane protein</topology>
    </subcellularLocation>
    <subcellularLocation>
        <location evidence="1">Cell membrane</location>
        <topology evidence="1">Multi-pass membrane protein</topology>
    </subcellularLocation>
</comment>
<evidence type="ECO:0000256" key="2">
    <source>
        <dbReference type="ARBA" id="ARBA00022475"/>
    </source>
</evidence>
<keyword evidence="3 6" id="KW-0812">Transmembrane</keyword>
<dbReference type="PANTHER" id="PTHR34820:SF4">
    <property type="entry name" value="INNER MEMBRANE PROTEIN YEBZ"/>
    <property type="match status" value="1"/>
</dbReference>
<feature type="domain" description="Copper resistance protein D" evidence="7">
    <location>
        <begin position="143"/>
        <end position="240"/>
    </location>
</feature>
<feature type="transmembrane region" description="Helical" evidence="6">
    <location>
        <begin position="76"/>
        <end position="97"/>
    </location>
</feature>
<keyword evidence="9" id="KW-1185">Reference proteome</keyword>
<feature type="transmembrane region" description="Helical" evidence="6">
    <location>
        <begin position="109"/>
        <end position="130"/>
    </location>
</feature>
<evidence type="ECO:0000259" key="7">
    <source>
        <dbReference type="Pfam" id="PF05425"/>
    </source>
</evidence>
<comment type="similarity">
    <text evidence="6">Belongs to the CopD family.</text>
</comment>
<keyword evidence="6" id="KW-0997">Cell inner membrane</keyword>
<keyword evidence="2 6" id="KW-1003">Cell membrane</keyword>
<comment type="function">
    <text evidence="6">Involved in copper resistance.</text>
</comment>
<dbReference type="InterPro" id="IPR032694">
    <property type="entry name" value="CopC/D"/>
</dbReference>
<gene>
    <name evidence="8" type="ORF">DRW07_03460</name>
</gene>
<dbReference type="GO" id="GO:0006825">
    <property type="term" value="P:copper ion transport"/>
    <property type="evidence" value="ECO:0007669"/>
    <property type="project" value="InterPro"/>
</dbReference>
<evidence type="ECO:0000256" key="3">
    <source>
        <dbReference type="ARBA" id="ARBA00022692"/>
    </source>
</evidence>
<sequence>MKYARRVVLLTLLVTPIGFFAQVGAMAEMGIAGAVDADYVSMMWASASGDVTLLRSVSWLFALLALYLTQSQRTLLLLRQPIVIACILVLLYSFTLTGHSASLGWSEKVLLGLHALVMAWWMGALFPLKAACNTQSVQQLQLTMQRFGRQASVMLCLLFGAGGMLAYRLIGNIEALLFSPYGQVLLCKLLLVGGMLSLAARHKLSLVPALSHTDSRAVLSRSIGLEIGLAGLVFLVTGVLSSVVGPKV</sequence>
<evidence type="ECO:0000256" key="5">
    <source>
        <dbReference type="ARBA" id="ARBA00023136"/>
    </source>
</evidence>
<organism evidence="8 9">
    <name type="scientific">Alteromonas sediminis</name>
    <dbReference type="NCBI Taxonomy" id="2259342"/>
    <lineage>
        <taxon>Bacteria</taxon>
        <taxon>Pseudomonadati</taxon>
        <taxon>Pseudomonadota</taxon>
        <taxon>Gammaproteobacteria</taxon>
        <taxon>Alteromonadales</taxon>
        <taxon>Alteromonadaceae</taxon>
        <taxon>Alteromonas/Salinimonas group</taxon>
        <taxon>Alteromonas</taxon>
    </lineage>
</organism>
<reference evidence="8 9" key="1">
    <citation type="submission" date="2018-11" db="EMBL/GenBank/DDBJ databases">
        <authorList>
            <person name="Ye M.-Q."/>
            <person name="Du Z.-J."/>
        </authorList>
    </citation>
    <scope>NUCLEOTIDE SEQUENCE [LARGE SCALE GENOMIC DNA]</scope>
    <source>
        <strain evidence="8 9">U0105</strain>
    </source>
</reference>
<evidence type="ECO:0000313" key="8">
    <source>
        <dbReference type="EMBL" id="RPJ68838.1"/>
    </source>
</evidence>
<evidence type="ECO:0000256" key="4">
    <source>
        <dbReference type="ARBA" id="ARBA00022989"/>
    </source>
</evidence>
<dbReference type="Pfam" id="PF05425">
    <property type="entry name" value="CopD"/>
    <property type="match status" value="1"/>
</dbReference>
<feature type="transmembrane region" description="Helical" evidence="6">
    <location>
        <begin position="53"/>
        <end position="69"/>
    </location>
</feature>
<accession>A0A3N5ZEJ3</accession>
<keyword evidence="6" id="KW-0186">Copper</keyword>
<keyword evidence="5 6" id="KW-0472">Membrane</keyword>
<dbReference type="GO" id="GO:0046688">
    <property type="term" value="P:response to copper ion"/>
    <property type="evidence" value="ECO:0007669"/>
    <property type="project" value="UniProtKB-UniRule"/>
</dbReference>
<proteinExistence type="inferred from homology"/>
<feature type="transmembrane region" description="Helical" evidence="6">
    <location>
        <begin position="182"/>
        <end position="202"/>
    </location>
</feature>
<dbReference type="OrthoDB" id="5780104at2"/>
<name>A0A3N5ZEJ3_9ALTE</name>
<comment type="caution">
    <text evidence="6">Lacks conserved residue(s) required for the propagation of feature annotation.</text>
</comment>
<evidence type="ECO:0000256" key="1">
    <source>
        <dbReference type="ARBA" id="ARBA00004651"/>
    </source>
</evidence>
<dbReference type="InterPro" id="IPR008457">
    <property type="entry name" value="Cu-R_CopD_dom"/>
</dbReference>
<protein>
    <recommendedName>
        <fullName evidence="6">Copper resistance protein D</fullName>
    </recommendedName>
</protein>
<dbReference type="Proteomes" id="UP000275281">
    <property type="component" value="Unassembled WGS sequence"/>
</dbReference>